<comment type="subunit">
    <text evidence="10">Homodimer.</text>
</comment>
<dbReference type="GO" id="GO:0044205">
    <property type="term" value="P:'de novo' UMP biosynthetic process"/>
    <property type="evidence" value="ECO:0007669"/>
    <property type="project" value="UniProtKB-UniRule"/>
</dbReference>
<evidence type="ECO:0000256" key="5">
    <source>
        <dbReference type="ARBA" id="ARBA00022679"/>
    </source>
</evidence>
<comment type="caution">
    <text evidence="12">The sequence shown here is derived from an EMBL/GenBank/DDBJ whole genome shotgun (WGS) entry which is preliminary data.</text>
</comment>
<sequence length="469" mass="50882">MSFFEKLEAAIERNNSLLCVGLDPQLESLKGVSDPAEIESQLVAWGQRIIEQTHEVVCCYKPNFAFYEQYGLAGLRALQRTVSLIPEGIPHLLDAKRGDIGSTAQAYANAAYQQWHADAVTLSPYLGEDSIKPFLKTEGKAAFILCHTSNPSAAQVQHHGQPALYELIAETSKTWGGADQIGFVVGATQPEAMAAVRARCPEHWILAPGVGAQGGDLEAALKAGLRPDGKGLILPVSRGVIAAADPRQAAIELRDQINTLRQQAATFSKARSYKEKLVASLFETGCIKFGQFTLASGKSSPIYIDLRRVISFPALFEMVVNGYAQLARTISYDLLAGVPYAALPATAVVAARLQQPMIYPRKEVKQYGTGQAIEGAYTPGQTAVMLEDVVTSGGSIIKAAETLQQAGLQVRDVIVLVDREQGGREELHRSANLTLHAVVTIREILTLLREQNLIDAPTYQEVWAYLEQA</sequence>
<dbReference type="OrthoDB" id="9808470at2"/>
<evidence type="ECO:0000256" key="3">
    <source>
        <dbReference type="ARBA" id="ARBA00008847"/>
    </source>
</evidence>
<dbReference type="GO" id="GO:0004588">
    <property type="term" value="F:orotate phosphoribosyltransferase activity"/>
    <property type="evidence" value="ECO:0007669"/>
    <property type="project" value="UniProtKB-UniRule"/>
</dbReference>
<comment type="caution">
    <text evidence="10">Lacks conserved residue(s) required for the propagation of feature annotation.</text>
</comment>
<dbReference type="Gene3D" id="3.40.50.2020">
    <property type="match status" value="1"/>
</dbReference>
<keyword evidence="5 10" id="KW-0808">Transferase</keyword>
<evidence type="ECO:0000256" key="6">
    <source>
        <dbReference type="ARBA" id="ARBA00022793"/>
    </source>
</evidence>
<feature type="binding site" evidence="10">
    <location>
        <position position="419"/>
    </location>
    <ligand>
        <name>orotate</name>
        <dbReference type="ChEBI" id="CHEBI:30839"/>
    </ligand>
</feature>
<keyword evidence="7 10" id="KW-0665">Pyrimidine biosynthesis</keyword>
<reference evidence="12 13" key="1">
    <citation type="submission" date="2015-07" db="EMBL/GenBank/DDBJ databases">
        <title>Genome sequence of Ornatilinea apprima DSM 23815.</title>
        <authorList>
            <person name="Hemp J."/>
            <person name="Ward L.M."/>
            <person name="Pace L.A."/>
            <person name="Fischer W.W."/>
        </authorList>
    </citation>
    <scope>NUCLEOTIDE SEQUENCE [LARGE SCALE GENOMIC DNA]</scope>
    <source>
        <strain evidence="12 13">P3M-1</strain>
    </source>
</reference>
<dbReference type="InterPro" id="IPR000836">
    <property type="entry name" value="PRTase_dom"/>
</dbReference>
<dbReference type="GO" id="GO:0000287">
    <property type="term" value="F:magnesium ion binding"/>
    <property type="evidence" value="ECO:0007669"/>
    <property type="project" value="UniProtKB-UniRule"/>
</dbReference>
<dbReference type="AlphaFoldDB" id="A0A0P6Y0M8"/>
<feature type="binding site" evidence="10">
    <location>
        <position position="365"/>
    </location>
    <ligand>
        <name>5-phospho-alpha-D-ribose 1-diphosphate</name>
        <dbReference type="ChEBI" id="CHEBI:58017"/>
        <note>ligand shared between dimeric partners</note>
    </ligand>
</feature>
<dbReference type="InterPro" id="IPR001754">
    <property type="entry name" value="OMPdeCOase_dom"/>
</dbReference>
<dbReference type="Pfam" id="PF00215">
    <property type="entry name" value="OMPdecase"/>
    <property type="match status" value="1"/>
</dbReference>
<keyword evidence="4 10" id="KW-0328">Glycosyltransferase</keyword>
<dbReference type="PANTHER" id="PTHR43375:SF1">
    <property type="entry name" value="OROTIDINE 5'-PHOSPHATE DECARBOXYLASE"/>
    <property type="match status" value="1"/>
</dbReference>
<feature type="binding site" evidence="10">
    <location>
        <position position="391"/>
    </location>
    <ligand>
        <name>orotate</name>
        <dbReference type="ChEBI" id="CHEBI:30839"/>
    </ligand>
</feature>
<comment type="cofactor">
    <cofactor evidence="10">
        <name>Mg(2+)</name>
        <dbReference type="ChEBI" id="CHEBI:18420"/>
    </cofactor>
</comment>
<dbReference type="STRING" id="1134406.ADN00_06330"/>
<evidence type="ECO:0000256" key="9">
    <source>
        <dbReference type="ARBA" id="ARBA00049157"/>
    </source>
</evidence>
<dbReference type="Pfam" id="PF00156">
    <property type="entry name" value="Pribosyltran"/>
    <property type="match status" value="1"/>
</dbReference>
<feature type="binding site" evidence="10">
    <location>
        <position position="361"/>
    </location>
    <ligand>
        <name>5-phospho-alpha-D-ribose 1-diphosphate</name>
        <dbReference type="ChEBI" id="CHEBI:58017"/>
        <note>ligand shared between dimeric partners</note>
    </ligand>
</feature>
<dbReference type="RefSeq" id="WP_075062118.1">
    <property type="nucleotide sequence ID" value="NZ_LGCL01000016.1"/>
</dbReference>
<dbReference type="EC" id="2.4.2.10" evidence="10"/>
<evidence type="ECO:0000313" key="12">
    <source>
        <dbReference type="EMBL" id="KPL78831.1"/>
    </source>
</evidence>
<dbReference type="SUPFAM" id="SSF53271">
    <property type="entry name" value="PRTase-like"/>
    <property type="match status" value="1"/>
</dbReference>
<dbReference type="GO" id="GO:0004590">
    <property type="term" value="F:orotidine-5'-phosphate decarboxylase activity"/>
    <property type="evidence" value="ECO:0007669"/>
    <property type="project" value="UniProtKB-UniRule"/>
</dbReference>
<keyword evidence="13" id="KW-1185">Reference proteome</keyword>
<comment type="catalytic activity">
    <reaction evidence="9">
        <text>orotidine 5'-phosphate + H(+) = UMP + CO2</text>
        <dbReference type="Rhea" id="RHEA:11596"/>
        <dbReference type="ChEBI" id="CHEBI:15378"/>
        <dbReference type="ChEBI" id="CHEBI:16526"/>
        <dbReference type="ChEBI" id="CHEBI:57538"/>
        <dbReference type="ChEBI" id="CHEBI:57865"/>
        <dbReference type="EC" id="4.1.1.23"/>
    </reaction>
</comment>
<comment type="pathway">
    <text evidence="2 10">Pyrimidine metabolism; UMP biosynthesis via de novo pathway; UMP from orotate: step 1/2.</text>
</comment>
<dbReference type="InterPro" id="IPR011995">
    <property type="entry name" value="OMPdecase_type-2"/>
</dbReference>
<dbReference type="InterPro" id="IPR011060">
    <property type="entry name" value="RibuloseP-bd_barrel"/>
</dbReference>
<evidence type="ECO:0000256" key="7">
    <source>
        <dbReference type="ARBA" id="ARBA00022975"/>
    </source>
</evidence>
<evidence type="ECO:0000313" key="13">
    <source>
        <dbReference type="Proteomes" id="UP000050417"/>
    </source>
</evidence>
<comment type="function">
    <text evidence="10">Catalyzes the transfer of a ribosyl phosphate group from 5-phosphoribose 1-diphosphate to orotate, leading to the formation of orotidine monophosphate (OMP).</text>
</comment>
<comment type="similarity">
    <text evidence="3">Belongs to the OMP decarboxylase family. Type 2 subfamily.</text>
</comment>
<dbReference type="InterPro" id="IPR013785">
    <property type="entry name" value="Aldolase_TIM"/>
</dbReference>
<protein>
    <recommendedName>
        <fullName evidence="10">Orotate phosphoribosyltransferase</fullName>
        <shortName evidence="10">OPRT</shortName>
        <shortName evidence="10">OPRTase</shortName>
        <ecNumber evidence="10">2.4.2.10</ecNumber>
    </recommendedName>
</protein>
<dbReference type="NCBIfam" id="TIGR02127">
    <property type="entry name" value="pyrF_sub2"/>
    <property type="match status" value="1"/>
</dbReference>
<feature type="binding site" description="in other chain" evidence="10">
    <location>
        <position position="362"/>
    </location>
    <ligand>
        <name>5-phospho-alpha-D-ribose 1-diphosphate</name>
        <dbReference type="ChEBI" id="CHEBI:58017"/>
        <note>ligand shared between dimeric partners</note>
    </ligand>
</feature>
<dbReference type="GO" id="GO:0006207">
    <property type="term" value="P:'de novo' pyrimidine nucleobase biosynthetic process"/>
    <property type="evidence" value="ECO:0007669"/>
    <property type="project" value="InterPro"/>
</dbReference>
<dbReference type="NCBIfam" id="TIGR00336">
    <property type="entry name" value="pyrE"/>
    <property type="match status" value="1"/>
</dbReference>
<keyword evidence="10" id="KW-0460">Magnesium</keyword>
<comment type="similarity">
    <text evidence="10">Belongs to the purine/pyrimidine phosphoribosyltransferase family. PyrE subfamily.</text>
</comment>
<comment type="pathway">
    <text evidence="1">Pyrimidine metabolism; UMP biosynthesis via de novo pathway; UMP from orotate: step 2/2.</text>
</comment>
<dbReference type="Gene3D" id="3.20.20.70">
    <property type="entry name" value="Aldolase class I"/>
    <property type="match status" value="1"/>
</dbReference>
<dbReference type="UniPathway" id="UPA00070">
    <property type="reaction ID" value="UER00119"/>
</dbReference>
<evidence type="ECO:0000256" key="10">
    <source>
        <dbReference type="HAMAP-Rule" id="MF_01208"/>
    </source>
</evidence>
<accession>A0A0P6Y0M8</accession>
<dbReference type="EMBL" id="LGCL01000016">
    <property type="protein sequence ID" value="KPL78831.1"/>
    <property type="molecule type" value="Genomic_DNA"/>
</dbReference>
<dbReference type="PANTHER" id="PTHR43375">
    <property type="entry name" value="OROTIDINE 5'-PHOSPHATE DECARBOXYLASE"/>
    <property type="match status" value="1"/>
</dbReference>
<evidence type="ECO:0000259" key="11">
    <source>
        <dbReference type="SMART" id="SM00934"/>
    </source>
</evidence>
<dbReference type="Proteomes" id="UP000050417">
    <property type="component" value="Unassembled WGS sequence"/>
</dbReference>
<dbReference type="HAMAP" id="MF_01208">
    <property type="entry name" value="PyrE"/>
    <property type="match status" value="1"/>
</dbReference>
<dbReference type="InterPro" id="IPR004467">
    <property type="entry name" value="Or_phspho_trans_dom"/>
</dbReference>
<proteinExistence type="inferred from homology"/>
<keyword evidence="6" id="KW-0210">Decarboxylase</keyword>
<organism evidence="12 13">
    <name type="scientific">Ornatilinea apprima</name>
    <dbReference type="NCBI Taxonomy" id="1134406"/>
    <lineage>
        <taxon>Bacteria</taxon>
        <taxon>Bacillati</taxon>
        <taxon>Chloroflexota</taxon>
        <taxon>Anaerolineae</taxon>
        <taxon>Anaerolineales</taxon>
        <taxon>Anaerolineaceae</taxon>
        <taxon>Ornatilinea</taxon>
    </lineage>
</organism>
<feature type="binding site" description="in other chain" evidence="10">
    <location>
        <begin position="387"/>
        <end position="395"/>
    </location>
    <ligand>
        <name>5-phospho-alpha-D-ribose 1-diphosphate</name>
        <dbReference type="ChEBI" id="CHEBI:58017"/>
        <note>ligand shared between dimeric partners</note>
    </ligand>
</feature>
<gene>
    <name evidence="10" type="primary">pyrE</name>
    <name evidence="12" type="ORF">ADN00_06330</name>
</gene>
<name>A0A0P6Y0M8_9CHLR</name>
<dbReference type="InterPro" id="IPR029057">
    <property type="entry name" value="PRTase-like"/>
</dbReference>
<dbReference type="InterPro" id="IPR023031">
    <property type="entry name" value="OPRT"/>
</dbReference>
<dbReference type="CDD" id="cd06223">
    <property type="entry name" value="PRTases_typeI"/>
    <property type="match status" value="1"/>
</dbReference>
<evidence type="ECO:0000256" key="2">
    <source>
        <dbReference type="ARBA" id="ARBA00004889"/>
    </source>
</evidence>
<comment type="catalytic activity">
    <reaction evidence="10">
        <text>orotidine 5'-phosphate + diphosphate = orotate + 5-phospho-alpha-D-ribose 1-diphosphate</text>
        <dbReference type="Rhea" id="RHEA:10380"/>
        <dbReference type="ChEBI" id="CHEBI:30839"/>
        <dbReference type="ChEBI" id="CHEBI:33019"/>
        <dbReference type="ChEBI" id="CHEBI:57538"/>
        <dbReference type="ChEBI" id="CHEBI:58017"/>
        <dbReference type="EC" id="2.4.2.10"/>
    </reaction>
</comment>
<evidence type="ECO:0000256" key="4">
    <source>
        <dbReference type="ARBA" id="ARBA00022676"/>
    </source>
</evidence>
<dbReference type="SUPFAM" id="SSF51366">
    <property type="entry name" value="Ribulose-phoshate binding barrel"/>
    <property type="match status" value="1"/>
</dbReference>
<evidence type="ECO:0000256" key="8">
    <source>
        <dbReference type="ARBA" id="ARBA00023239"/>
    </source>
</evidence>
<dbReference type="CDD" id="cd04725">
    <property type="entry name" value="OMP_decarboxylase_like"/>
    <property type="match status" value="1"/>
</dbReference>
<dbReference type="SMART" id="SM00934">
    <property type="entry name" value="OMPdecase"/>
    <property type="match status" value="1"/>
</dbReference>
<evidence type="ECO:0000256" key="1">
    <source>
        <dbReference type="ARBA" id="ARBA00004861"/>
    </source>
</evidence>
<keyword evidence="8" id="KW-0456">Lyase</keyword>
<dbReference type="PATRIC" id="fig|1134406.4.peg.1768"/>
<feature type="domain" description="Orotidine 5'-phosphate decarboxylase" evidence="11">
    <location>
        <begin position="17"/>
        <end position="253"/>
    </location>
</feature>